<reference evidence="1" key="1">
    <citation type="submission" date="2015-07" db="EMBL/GenBank/DDBJ databases">
        <title>MeaNS - Measles Nucleotide Surveillance Program.</title>
        <authorList>
            <person name="Tran T."/>
            <person name="Druce J."/>
        </authorList>
    </citation>
    <scope>NUCLEOTIDE SEQUENCE</scope>
    <source>
        <strain evidence="1">UCB-OBI-ISO-001</strain>
        <tissue evidence="1">Gonad</tissue>
    </source>
</reference>
<dbReference type="AlphaFoldDB" id="A0A0L8GLR8"/>
<evidence type="ECO:0000313" key="1">
    <source>
        <dbReference type="EMBL" id="KOF77961.1"/>
    </source>
</evidence>
<accession>A0A0L8GLR8</accession>
<protein>
    <submittedName>
        <fullName evidence="1">Uncharacterized protein</fullName>
    </submittedName>
</protein>
<name>A0A0L8GLR8_OCTBM</name>
<proteinExistence type="predicted"/>
<organism evidence="1">
    <name type="scientific">Octopus bimaculoides</name>
    <name type="common">California two-spotted octopus</name>
    <dbReference type="NCBI Taxonomy" id="37653"/>
    <lineage>
        <taxon>Eukaryota</taxon>
        <taxon>Metazoa</taxon>
        <taxon>Spiralia</taxon>
        <taxon>Lophotrochozoa</taxon>
        <taxon>Mollusca</taxon>
        <taxon>Cephalopoda</taxon>
        <taxon>Coleoidea</taxon>
        <taxon>Octopodiformes</taxon>
        <taxon>Octopoda</taxon>
        <taxon>Incirrata</taxon>
        <taxon>Octopodidae</taxon>
        <taxon>Octopus</taxon>
    </lineage>
</organism>
<gene>
    <name evidence="1" type="ORF">OCBIM_22031452mg</name>
</gene>
<dbReference type="EMBL" id="KQ421252">
    <property type="protein sequence ID" value="KOF77961.1"/>
    <property type="molecule type" value="Genomic_DNA"/>
</dbReference>
<sequence length="50" mass="5889">MPESVQCLIIILLIYSFYHFICGTSDCVKIFAPCKSIKQQKKCEKREKNY</sequence>